<dbReference type="GO" id="GO:0005886">
    <property type="term" value="C:plasma membrane"/>
    <property type="evidence" value="ECO:0007669"/>
    <property type="project" value="UniProtKB-SubCell"/>
</dbReference>
<accession>A0ABD0M3G4</accession>
<evidence type="ECO:0000256" key="9">
    <source>
        <dbReference type="ARBA" id="ARBA00022963"/>
    </source>
</evidence>
<evidence type="ECO:0000256" key="7">
    <source>
        <dbReference type="ARBA" id="ARBA00022801"/>
    </source>
</evidence>
<keyword evidence="18" id="KW-1185">Reference proteome</keyword>
<keyword evidence="7" id="KW-0378">Hydrolase</keyword>
<dbReference type="AlphaFoldDB" id="A0ABD0M3G4"/>
<dbReference type="Pfam" id="PF01764">
    <property type="entry name" value="Lipase_3"/>
    <property type="match status" value="1"/>
</dbReference>
<feature type="non-terminal residue" evidence="17">
    <location>
        <position position="1"/>
    </location>
</feature>
<keyword evidence="11" id="KW-0443">Lipid metabolism</keyword>
<evidence type="ECO:0000256" key="11">
    <source>
        <dbReference type="ARBA" id="ARBA00023098"/>
    </source>
</evidence>
<dbReference type="InterPro" id="IPR029058">
    <property type="entry name" value="AB_hydrolase_fold"/>
</dbReference>
<keyword evidence="4" id="KW-0597">Phosphoprotein</keyword>
<keyword evidence="8" id="KW-0106">Calcium</keyword>
<evidence type="ECO:0000256" key="5">
    <source>
        <dbReference type="ARBA" id="ARBA00022692"/>
    </source>
</evidence>
<evidence type="ECO:0000313" key="17">
    <source>
        <dbReference type="EMBL" id="KAK7506291.1"/>
    </source>
</evidence>
<dbReference type="GO" id="GO:0016042">
    <property type="term" value="P:lipid catabolic process"/>
    <property type="evidence" value="ECO:0007669"/>
    <property type="project" value="UniProtKB-KW"/>
</dbReference>
<evidence type="ECO:0000256" key="3">
    <source>
        <dbReference type="ARBA" id="ARBA00022475"/>
    </source>
</evidence>
<dbReference type="InterPro" id="IPR052214">
    <property type="entry name" value="DAG_Lipase-Related"/>
</dbReference>
<dbReference type="SUPFAM" id="SSF53474">
    <property type="entry name" value="alpha/beta-Hydrolases"/>
    <property type="match status" value="1"/>
</dbReference>
<evidence type="ECO:0000256" key="10">
    <source>
        <dbReference type="ARBA" id="ARBA00022989"/>
    </source>
</evidence>
<evidence type="ECO:0000259" key="16">
    <source>
        <dbReference type="Pfam" id="PF01764"/>
    </source>
</evidence>
<keyword evidence="6" id="KW-0479">Metal-binding</keyword>
<keyword evidence="5 15" id="KW-0812">Transmembrane</keyword>
<comment type="caution">
    <text evidence="17">The sequence shown here is derived from an EMBL/GenBank/DDBJ whole genome shotgun (WGS) entry which is preliminary data.</text>
</comment>
<dbReference type="PANTHER" id="PTHR45792">
    <property type="entry name" value="DIACYLGLYCEROL LIPASE HOMOLOG-RELATED"/>
    <property type="match status" value="1"/>
</dbReference>
<reference evidence="17 18" key="1">
    <citation type="journal article" date="2023" name="Sci. Data">
        <title>Genome assembly of the Korean intertidal mud-creeper Batillaria attramentaria.</title>
        <authorList>
            <person name="Patra A.K."/>
            <person name="Ho P.T."/>
            <person name="Jun S."/>
            <person name="Lee S.J."/>
            <person name="Kim Y."/>
            <person name="Won Y.J."/>
        </authorList>
    </citation>
    <scope>NUCLEOTIDE SEQUENCE [LARGE SCALE GENOMIC DNA]</scope>
    <source>
        <strain evidence="17">Wonlab-2016</strain>
    </source>
</reference>
<proteinExistence type="predicted"/>
<evidence type="ECO:0000256" key="4">
    <source>
        <dbReference type="ARBA" id="ARBA00022553"/>
    </source>
</evidence>
<dbReference type="CDD" id="cd00519">
    <property type="entry name" value="Lipase_3"/>
    <property type="match status" value="1"/>
</dbReference>
<evidence type="ECO:0000256" key="13">
    <source>
        <dbReference type="ARBA" id="ARBA00024531"/>
    </source>
</evidence>
<keyword evidence="9" id="KW-0442">Lipid degradation</keyword>
<feature type="transmembrane region" description="Helical" evidence="15">
    <location>
        <begin position="67"/>
        <end position="88"/>
    </location>
</feature>
<dbReference type="EC" id="3.1.1.116" evidence="14"/>
<evidence type="ECO:0000256" key="8">
    <source>
        <dbReference type="ARBA" id="ARBA00022837"/>
    </source>
</evidence>
<evidence type="ECO:0000256" key="15">
    <source>
        <dbReference type="SAM" id="Phobius"/>
    </source>
</evidence>
<evidence type="ECO:0000256" key="1">
    <source>
        <dbReference type="ARBA" id="ARBA00001913"/>
    </source>
</evidence>
<dbReference type="Gene3D" id="3.40.50.1820">
    <property type="entry name" value="alpha/beta hydrolase"/>
    <property type="match status" value="1"/>
</dbReference>
<dbReference type="GO" id="GO:0046872">
    <property type="term" value="F:metal ion binding"/>
    <property type="evidence" value="ECO:0007669"/>
    <property type="project" value="UniProtKB-KW"/>
</dbReference>
<keyword evidence="10 15" id="KW-1133">Transmembrane helix</keyword>
<name>A0ABD0M3G4_9CAEN</name>
<sequence length="657" mass="73145">LLAISVLLGIHNGSFACPYGHQLRNYYIGAIVLLSVGIIHTAVTMLISMRGSIRDSHSRRHMNILLYLKFAILVPEAIWIIIATYWAFGFAYTCDRSVYWAARGAVICAWIVGFWMFVGILLVFDPLGSAEHRMKFGDTMAKKGSEYAITTNKPKNIVVWEQRCRCLCCCIAKGQDTDEAFSDVSKLVADFFKDIDLVPTDIAAGLMLVEQEQKLVTGDLSAVIVDAVPAGHADTTHAEAGVADVLPSVMTGGDRICMTVPQMAHYMNFALGSYGWPFFMYTHFTTGLFQLCAACRCCSCMRQDNQVYADNICQCHTAAIKRLTRIPDQDLIYISFHNKYREIPFYVAVDREFSSVVVSIRGTLSLQDALTDLSARGVPLHIDGVPDATCHDAMLDCAQYIRTQLEKKQLLEQAFSFLPEGSQLVIVGHSLGAGVAAILAVLLRPQYSNLTCFAYSPPGGLMSPSASRYTRDFVCSVIVGEDIIPRLGMPSMCDLKVKVLRALSESHMPKYKILATGCFRMLCSCVITSTETAQDHGEVAPLNRQRHRRYSVNNPLEEALKTAEEYQKEMVQSAWPMHPPGRILHIVEMEESRFCGEPQYTAVWAQPEDFASIIISRKMVLDHFPDVVLRALTQLNNRNFVPQACRVNSEACSSNRC</sequence>
<organism evidence="17 18">
    <name type="scientific">Batillaria attramentaria</name>
    <dbReference type="NCBI Taxonomy" id="370345"/>
    <lineage>
        <taxon>Eukaryota</taxon>
        <taxon>Metazoa</taxon>
        <taxon>Spiralia</taxon>
        <taxon>Lophotrochozoa</taxon>
        <taxon>Mollusca</taxon>
        <taxon>Gastropoda</taxon>
        <taxon>Caenogastropoda</taxon>
        <taxon>Sorbeoconcha</taxon>
        <taxon>Cerithioidea</taxon>
        <taxon>Batillariidae</taxon>
        <taxon>Batillaria</taxon>
    </lineage>
</organism>
<dbReference type="GO" id="GO:0016787">
    <property type="term" value="F:hydrolase activity"/>
    <property type="evidence" value="ECO:0007669"/>
    <property type="project" value="UniProtKB-KW"/>
</dbReference>
<evidence type="ECO:0000256" key="2">
    <source>
        <dbReference type="ARBA" id="ARBA00004651"/>
    </source>
</evidence>
<gene>
    <name evidence="17" type="ORF">BaRGS_00002403</name>
</gene>
<keyword evidence="12 15" id="KW-0472">Membrane</keyword>
<evidence type="ECO:0000256" key="12">
    <source>
        <dbReference type="ARBA" id="ARBA00023136"/>
    </source>
</evidence>
<protein>
    <recommendedName>
        <fullName evidence="14">sn-1-specific diacylglycerol lipase</fullName>
        <ecNumber evidence="14">3.1.1.116</ecNumber>
    </recommendedName>
</protein>
<dbReference type="EMBL" id="JACVVK020000007">
    <property type="protein sequence ID" value="KAK7506291.1"/>
    <property type="molecule type" value="Genomic_DNA"/>
</dbReference>
<comment type="subcellular location">
    <subcellularLocation>
        <location evidence="2">Cell membrane</location>
        <topology evidence="2">Multi-pass membrane protein</topology>
    </subcellularLocation>
</comment>
<feature type="transmembrane region" description="Helical" evidence="15">
    <location>
        <begin position="26"/>
        <end position="47"/>
    </location>
</feature>
<comment type="catalytic activity">
    <reaction evidence="13">
        <text>a 1,2-diacyl-sn-glycerol + H2O = a 2-acylglycerol + a fatty acid + H(+)</text>
        <dbReference type="Rhea" id="RHEA:33275"/>
        <dbReference type="ChEBI" id="CHEBI:15377"/>
        <dbReference type="ChEBI" id="CHEBI:15378"/>
        <dbReference type="ChEBI" id="CHEBI:17389"/>
        <dbReference type="ChEBI" id="CHEBI:17815"/>
        <dbReference type="ChEBI" id="CHEBI:28868"/>
        <dbReference type="EC" id="3.1.1.116"/>
    </reaction>
    <physiologicalReaction direction="left-to-right" evidence="13">
        <dbReference type="Rhea" id="RHEA:33276"/>
    </physiologicalReaction>
</comment>
<evidence type="ECO:0000256" key="6">
    <source>
        <dbReference type="ARBA" id="ARBA00022723"/>
    </source>
</evidence>
<comment type="cofactor">
    <cofactor evidence="1">
        <name>Ca(2+)</name>
        <dbReference type="ChEBI" id="CHEBI:29108"/>
    </cofactor>
</comment>
<evidence type="ECO:0000256" key="14">
    <source>
        <dbReference type="ARBA" id="ARBA00026104"/>
    </source>
</evidence>
<feature type="domain" description="Fungal lipase-type" evidence="16">
    <location>
        <begin position="357"/>
        <end position="487"/>
    </location>
</feature>
<keyword evidence="3" id="KW-1003">Cell membrane</keyword>
<dbReference type="InterPro" id="IPR002921">
    <property type="entry name" value="Fungal_lipase-type"/>
</dbReference>
<dbReference type="PANTHER" id="PTHR45792:SF2">
    <property type="entry name" value="DIACYLGLYCEROL LIPASE-BETA"/>
    <property type="match status" value="1"/>
</dbReference>
<feature type="transmembrane region" description="Helical" evidence="15">
    <location>
        <begin position="100"/>
        <end position="124"/>
    </location>
</feature>
<dbReference type="Proteomes" id="UP001519460">
    <property type="component" value="Unassembled WGS sequence"/>
</dbReference>
<evidence type="ECO:0000313" key="18">
    <source>
        <dbReference type="Proteomes" id="UP001519460"/>
    </source>
</evidence>